<comment type="caution">
    <text evidence="1">The sequence shown here is derived from an EMBL/GenBank/DDBJ whole genome shotgun (WGS) entry which is preliminary data.</text>
</comment>
<proteinExistence type="predicted"/>
<name>A0A1F5HJJ3_9BACT</name>
<gene>
    <name evidence="1" type="ORF">A3F45_04460</name>
</gene>
<dbReference type="EMBL" id="MFBL01000038">
    <property type="protein sequence ID" value="OGE04307.1"/>
    <property type="molecule type" value="Genomic_DNA"/>
</dbReference>
<organism evidence="1 2">
    <name type="scientific">Candidatus Curtissbacteria bacterium RIFCSPHIGHO2_12_FULL_41_17</name>
    <dbReference type="NCBI Taxonomy" id="1797722"/>
    <lineage>
        <taxon>Bacteria</taxon>
        <taxon>Candidatus Curtissiibacteriota</taxon>
    </lineage>
</organism>
<accession>A0A1F5HJJ3</accession>
<reference evidence="1 2" key="1">
    <citation type="journal article" date="2016" name="Nat. Commun.">
        <title>Thousands of microbial genomes shed light on interconnected biogeochemical processes in an aquifer system.</title>
        <authorList>
            <person name="Anantharaman K."/>
            <person name="Brown C.T."/>
            <person name="Hug L.A."/>
            <person name="Sharon I."/>
            <person name="Castelle C.J."/>
            <person name="Probst A.J."/>
            <person name="Thomas B.C."/>
            <person name="Singh A."/>
            <person name="Wilkins M.J."/>
            <person name="Karaoz U."/>
            <person name="Brodie E.L."/>
            <person name="Williams K.H."/>
            <person name="Hubbard S.S."/>
            <person name="Banfield J.F."/>
        </authorList>
    </citation>
    <scope>NUCLEOTIDE SEQUENCE [LARGE SCALE GENOMIC DNA]</scope>
</reference>
<evidence type="ECO:0000313" key="1">
    <source>
        <dbReference type="EMBL" id="OGE04307.1"/>
    </source>
</evidence>
<evidence type="ECO:0008006" key="3">
    <source>
        <dbReference type="Google" id="ProtNLM"/>
    </source>
</evidence>
<dbReference type="Proteomes" id="UP000178369">
    <property type="component" value="Unassembled WGS sequence"/>
</dbReference>
<protein>
    <recommendedName>
        <fullName evidence="3">Type 4 fimbrial biogenesis protein PilX N-terminal domain-containing protein</fullName>
    </recommendedName>
</protein>
<evidence type="ECO:0000313" key="2">
    <source>
        <dbReference type="Proteomes" id="UP000178369"/>
    </source>
</evidence>
<dbReference type="AlphaFoldDB" id="A0A1F5HJJ3"/>
<sequence>MKMKKGQMMIIGLIFLMVVLILAAALFSRVAGYLRFGSNSILREQATNLAEAGIDRAIWKLNETAGSYTGETNTPLGTTGSFTVGVADKTASLKTITSTGYIPNSTTPKAKRTIKVEVLISNQSISFHYAVQTLEGGVTMSNSATINGNVYTNGNISAGNGSGQIITGDAYAVGTIDEEPAGPINVQGEAVEGAPSKDAPDITALVDDFKGAAEAGGITNCIDTPAECLINTSRDIGPRKYVNGDLTIANNAIVILKGAIWVENKNFSMSQGGTTLKLDESFGSNGTGIVVDGKVDLTQGGNLQPTTANPKGYIMVISNSTASDAVKISQSGATGIFYVLQGEGKLSQSAHVAALVAKTLTMLQSSTLDYDTGLADARFSTGPGGSWQIKRGSYHFTISP</sequence>